<name>A0A563EV24_9PSEU</name>
<feature type="compositionally biased region" description="Pro residues" evidence="1">
    <location>
        <begin position="149"/>
        <end position="174"/>
    </location>
</feature>
<dbReference type="AlphaFoldDB" id="A0A563EV24"/>
<sequence length="239" mass="23377">MRKNVQRAVGAAIFTGGLLVASSGMASASDLLKVDDEVRVGDVLSVPIKVCGNAVNVLSNGDATCPPAQPAPRAANEPLISAPVTVCGNSVGVLGGGSGSCGEPPSSEPGGSLISAPVTVCGNGVGVGGDASGDCGKSEEPPGEEPPGEEPPGTEPPGNQPPGNQPPNNGPTPPGSDLDEIGDHLGLGRPSLIGSPSAQASEPVKPLPKTGVDALQMLLAAAALVVSGQMARRAARRQA</sequence>
<dbReference type="Proteomes" id="UP000316639">
    <property type="component" value="Unassembled WGS sequence"/>
</dbReference>
<dbReference type="RefSeq" id="WP_146352433.1">
    <property type="nucleotide sequence ID" value="NZ_VOBR01000008.1"/>
</dbReference>
<evidence type="ECO:0000313" key="4">
    <source>
        <dbReference type="Proteomes" id="UP000316639"/>
    </source>
</evidence>
<keyword evidence="4" id="KW-1185">Reference proteome</keyword>
<dbReference type="EMBL" id="VOBR01000008">
    <property type="protein sequence ID" value="TWP51577.1"/>
    <property type="molecule type" value="Genomic_DNA"/>
</dbReference>
<gene>
    <name evidence="3" type="ORF">FKR81_15410</name>
</gene>
<feature type="region of interest" description="Disordered" evidence="1">
    <location>
        <begin position="125"/>
        <end position="208"/>
    </location>
</feature>
<feature type="chain" id="PRO_5022213215" evidence="2">
    <location>
        <begin position="29"/>
        <end position="239"/>
    </location>
</feature>
<evidence type="ECO:0000256" key="1">
    <source>
        <dbReference type="SAM" id="MobiDB-lite"/>
    </source>
</evidence>
<accession>A0A563EV24</accession>
<feature type="signal peptide" evidence="2">
    <location>
        <begin position="1"/>
        <end position="28"/>
    </location>
</feature>
<evidence type="ECO:0000256" key="2">
    <source>
        <dbReference type="SAM" id="SignalP"/>
    </source>
</evidence>
<comment type="caution">
    <text evidence="3">The sequence shown here is derived from an EMBL/GenBank/DDBJ whole genome shotgun (WGS) entry which is preliminary data.</text>
</comment>
<proteinExistence type="predicted"/>
<evidence type="ECO:0000313" key="3">
    <source>
        <dbReference type="EMBL" id="TWP51577.1"/>
    </source>
</evidence>
<dbReference type="OrthoDB" id="3693536at2"/>
<reference evidence="3 4" key="1">
    <citation type="submission" date="2019-07" db="EMBL/GenBank/DDBJ databases">
        <title>Lentzea xizangensis sp. nov., isolated from Qinghai-Tibetan Plateau Soils.</title>
        <authorList>
            <person name="Huang J."/>
        </authorList>
    </citation>
    <scope>NUCLEOTIDE SEQUENCE [LARGE SCALE GENOMIC DNA]</scope>
    <source>
        <strain evidence="3 4">FXJ1.1311</strain>
    </source>
</reference>
<keyword evidence="2" id="KW-0732">Signal</keyword>
<protein>
    <submittedName>
        <fullName evidence="3">Uncharacterized protein</fullName>
    </submittedName>
</protein>
<organism evidence="3 4">
    <name type="scientific">Lentzea tibetensis</name>
    <dbReference type="NCBI Taxonomy" id="2591470"/>
    <lineage>
        <taxon>Bacteria</taxon>
        <taxon>Bacillati</taxon>
        <taxon>Actinomycetota</taxon>
        <taxon>Actinomycetes</taxon>
        <taxon>Pseudonocardiales</taxon>
        <taxon>Pseudonocardiaceae</taxon>
        <taxon>Lentzea</taxon>
    </lineage>
</organism>